<dbReference type="Gene3D" id="3.40.50.11900">
    <property type="match status" value="1"/>
</dbReference>
<dbReference type="Pfam" id="PF09989">
    <property type="entry name" value="DUF2229"/>
    <property type="match status" value="1"/>
</dbReference>
<dbReference type="InterPro" id="IPR018709">
    <property type="entry name" value="CoA_activase_DUF2229"/>
</dbReference>
<organism evidence="2 3">
    <name type="scientific">Acetonema longum DSM 6540</name>
    <dbReference type="NCBI Taxonomy" id="1009370"/>
    <lineage>
        <taxon>Bacteria</taxon>
        <taxon>Bacillati</taxon>
        <taxon>Bacillota</taxon>
        <taxon>Negativicutes</taxon>
        <taxon>Acetonemataceae</taxon>
        <taxon>Acetonema</taxon>
    </lineage>
</organism>
<dbReference type="eggNOG" id="COG3581">
    <property type="taxonomic scope" value="Bacteria"/>
</dbReference>
<sequence length="364" mass="40104">MIVTFPHMGHLDIVLETLLSGLGCRVKVPPPVTKRTLELGTKYSPETVCLPFKILLGNFIEALETGADTILTCGGTGPCRLGYYAAVQQGILKQLGYSCDFIAIEPTVRHAYQILRQVAPRKSWRDIYRAFCLAGSKMRALDSLAAKGMDIRPREQTSGAADRILRQAGDDIREAQDTRAVDRLLREAAGLLEGVQLQSDVIPLRIGLIGEIYVMLEPFVNQSLVRQLSGMGVEVHQTLNLTSYVDCHLLHKPSLLARRREIMTLAKPYLGHYVGGHGINGIGHTLELGRKGVDGMIHVFPFTCMPEVVVKNILPRVSQDTGLPVLSLAFDEQTGEAGVITRLEAFVDLLRRRRQARQDCISGG</sequence>
<accession>F7NQD1</accession>
<keyword evidence="3" id="KW-1185">Reference proteome</keyword>
<gene>
    <name evidence="2" type="ORF">ALO_21846</name>
</gene>
<dbReference type="EMBL" id="AFGF01000294">
    <property type="protein sequence ID" value="EGO61748.1"/>
    <property type="molecule type" value="Genomic_DNA"/>
</dbReference>
<dbReference type="AlphaFoldDB" id="F7NQD1"/>
<dbReference type="RefSeq" id="WP_004100221.1">
    <property type="nucleotide sequence ID" value="NZ_AFGF01000294.1"/>
</dbReference>
<dbReference type="InterPro" id="IPR051805">
    <property type="entry name" value="Dehydratase_Activator_Redct"/>
</dbReference>
<comment type="caution">
    <text evidence="2">The sequence shown here is derived from an EMBL/GenBank/DDBJ whole genome shotgun (WGS) entry which is preliminary data.</text>
</comment>
<reference evidence="2 3" key="1">
    <citation type="journal article" date="2011" name="EMBO J.">
        <title>Structural diversity of bacterial flagellar motors.</title>
        <authorList>
            <person name="Chen S."/>
            <person name="Beeby M."/>
            <person name="Murphy G.E."/>
            <person name="Leadbetter J.R."/>
            <person name="Hendrixson D.R."/>
            <person name="Briegel A."/>
            <person name="Li Z."/>
            <person name="Shi J."/>
            <person name="Tocheva E.I."/>
            <person name="Muller A."/>
            <person name="Dobro M.J."/>
            <person name="Jensen G.J."/>
        </authorList>
    </citation>
    <scope>NUCLEOTIDE SEQUENCE [LARGE SCALE GENOMIC DNA]</scope>
    <source>
        <strain evidence="2 3">DSM 6540</strain>
    </source>
</reference>
<evidence type="ECO:0000313" key="3">
    <source>
        <dbReference type="Proteomes" id="UP000003240"/>
    </source>
</evidence>
<evidence type="ECO:0000313" key="2">
    <source>
        <dbReference type="EMBL" id="EGO61748.1"/>
    </source>
</evidence>
<evidence type="ECO:0000259" key="1">
    <source>
        <dbReference type="Pfam" id="PF09989"/>
    </source>
</evidence>
<protein>
    <recommendedName>
        <fullName evidence="1">DUF2229 domain-containing protein</fullName>
    </recommendedName>
</protein>
<dbReference type="STRING" id="1009370.ALO_21846"/>
<name>F7NQD1_9FIRM</name>
<dbReference type="PANTHER" id="PTHR32329:SF2">
    <property type="entry name" value="BIFUNCTIONAL PROTEIN [INCLUDES 2-HYDROXYACYL-COA DEHYDRATASE (N-TER) AND ITS ACTIVATOR DOMAIN (C_TERM)"/>
    <property type="match status" value="1"/>
</dbReference>
<dbReference type="Proteomes" id="UP000003240">
    <property type="component" value="Unassembled WGS sequence"/>
</dbReference>
<feature type="domain" description="DUF2229" evidence="1">
    <location>
        <begin position="15"/>
        <end position="236"/>
    </location>
</feature>
<dbReference type="PANTHER" id="PTHR32329">
    <property type="entry name" value="BIFUNCTIONAL PROTEIN [INCLUDES 2-HYDROXYACYL-COA DEHYDRATASE (N-TER) AND ITS ACTIVATOR DOMAIN (C_TERM)-RELATED"/>
    <property type="match status" value="1"/>
</dbReference>
<dbReference type="OrthoDB" id="9780120at2"/>
<proteinExistence type="predicted"/>